<dbReference type="RefSeq" id="WP_115172535.1">
    <property type="nucleotide sequence ID" value="NZ_JACLEQ010000012.1"/>
</dbReference>
<sequence>MVIISFKKTFEIDLKTFLVYTDSLIIQKNPEKRLNTQLAKDYMHILENNDNVISYSEQPFKLNYYFKNSIKEFIPDYYVKYENDREEIIILNTGIYSMDELSEIESLLEKNKVQYRSLNPGDLDLNVMFNYSFLSGYYNKGGQINDMDIQLVFNVVDKFKRITVKNLIDEVGLTFERKAEILYVVWYLVNSKLLNFNKEEKLSLNTIIWEGYE</sequence>
<dbReference type="AlphaFoldDB" id="A0A7Z7LWB5"/>
<dbReference type="Proteomes" id="UP000254876">
    <property type="component" value="Unassembled WGS sequence"/>
</dbReference>
<proteinExistence type="predicted"/>
<organism evidence="1 2">
    <name type="scientific">Elizabethkingia anophelis</name>
    <dbReference type="NCBI Taxonomy" id="1117645"/>
    <lineage>
        <taxon>Bacteria</taxon>
        <taxon>Pseudomonadati</taxon>
        <taxon>Bacteroidota</taxon>
        <taxon>Flavobacteriia</taxon>
        <taxon>Flavobacteriales</taxon>
        <taxon>Weeksellaceae</taxon>
        <taxon>Elizabethkingia</taxon>
    </lineage>
</organism>
<evidence type="ECO:0000313" key="1">
    <source>
        <dbReference type="EMBL" id="STD05070.1"/>
    </source>
</evidence>
<evidence type="ECO:0000313" key="2">
    <source>
        <dbReference type="Proteomes" id="UP000254876"/>
    </source>
</evidence>
<gene>
    <name evidence="1" type="ORF">NCTC10588_02205</name>
</gene>
<comment type="caution">
    <text evidence="1">The sequence shown here is derived from an EMBL/GenBank/DDBJ whole genome shotgun (WGS) entry which is preliminary data.</text>
</comment>
<dbReference type="EMBL" id="UFYD01000001">
    <property type="protein sequence ID" value="STD05070.1"/>
    <property type="molecule type" value="Genomic_DNA"/>
</dbReference>
<name>A0A7Z7LWB5_9FLAO</name>
<reference evidence="1 2" key="1">
    <citation type="submission" date="2018-06" db="EMBL/GenBank/DDBJ databases">
        <authorList>
            <consortium name="Pathogen Informatics"/>
            <person name="Doyle S."/>
        </authorList>
    </citation>
    <scope>NUCLEOTIDE SEQUENCE [LARGE SCALE GENOMIC DNA]</scope>
    <source>
        <strain evidence="1 2">NCTC10588</strain>
    </source>
</reference>
<protein>
    <submittedName>
        <fullName evidence="1">Uncharacterized protein</fullName>
    </submittedName>
</protein>
<accession>A0A7Z7LWB5</accession>